<dbReference type="PANTHER" id="PTHR24305">
    <property type="entry name" value="CYTOCHROME P450"/>
    <property type="match status" value="1"/>
</dbReference>
<evidence type="ECO:0000313" key="11">
    <source>
        <dbReference type="Proteomes" id="UP001391051"/>
    </source>
</evidence>
<keyword evidence="9" id="KW-0472">Membrane</keyword>
<name>A0ABR1Q909_9PEZI</name>
<keyword evidence="9" id="KW-1133">Transmembrane helix</keyword>
<keyword evidence="7" id="KW-0408">Iron</keyword>
<dbReference type="PANTHER" id="PTHR24305:SF162">
    <property type="entry name" value="P450, PUTATIVE (EUROFUNG)-RELATED"/>
    <property type="match status" value="1"/>
</dbReference>
<comment type="cofactor">
    <cofactor evidence="1">
        <name>heme</name>
        <dbReference type="ChEBI" id="CHEBI:30413"/>
    </cofactor>
</comment>
<protein>
    <recommendedName>
        <fullName evidence="12">Cytochrome P450 monooxygenase</fullName>
    </recommendedName>
</protein>
<dbReference type="GeneID" id="92079195"/>
<dbReference type="InterPro" id="IPR036396">
    <property type="entry name" value="Cyt_P450_sf"/>
</dbReference>
<dbReference type="InterPro" id="IPR001128">
    <property type="entry name" value="Cyt_P450"/>
</dbReference>
<evidence type="ECO:0000313" key="10">
    <source>
        <dbReference type="EMBL" id="KAK7949025.1"/>
    </source>
</evidence>
<evidence type="ECO:0000256" key="2">
    <source>
        <dbReference type="ARBA" id="ARBA00005179"/>
    </source>
</evidence>
<comment type="similarity">
    <text evidence="3">Belongs to the cytochrome P450 family.</text>
</comment>
<evidence type="ECO:0000256" key="6">
    <source>
        <dbReference type="ARBA" id="ARBA00023002"/>
    </source>
</evidence>
<evidence type="ECO:0000256" key="5">
    <source>
        <dbReference type="ARBA" id="ARBA00022723"/>
    </source>
</evidence>
<keyword evidence="8" id="KW-0503">Monooxygenase</keyword>
<comment type="pathway">
    <text evidence="2">Secondary metabolite biosynthesis.</text>
</comment>
<keyword evidence="5" id="KW-0479">Metal-binding</keyword>
<evidence type="ECO:0000256" key="4">
    <source>
        <dbReference type="ARBA" id="ARBA00022617"/>
    </source>
</evidence>
<sequence length="975" mass="109214">MDFQVEFRQTAYAALTERDSGLSLLFGVIVCVTLSLCCYSYFFHPLANVPGPKLAAVSPLWMMRSLYGKHLNRDIRKLHDYYGDAVRVGPNTVSFATTGALTAVHNAGSAGGDKESFTKKGTIEWLLGVMSWPATNILTAVDPKAHEKLRKAVQPAFTIRELRKQETIQQNWITAYHGRLDLAAREEAETNITEHISQLTWDMLGDLSFGNPLPKSQLVKFNRLKKIACAMSPVLEVMQNVLTVPVVGSCTKALVTSFPGMFQIPRDILPVGTLRETLQRTDRGHDFLSAIVGTERKGIHLTQDELQSNAAMLVMVGQDATVTCLSSTLYFLLRDPRQMARLRAELNAAFASESDITGEAIARLPFLNGAINEAMRLISPANGTGTHRQSQGGYVEGLWIPAGVTVAVDQYTIQRSPKYWKYPEEYHPERWAPDRAAPGSDFEQDDHSAYRPFLLGPRACLGRELGLQVARLVLARLAFRYGMRMTNADSFVCERDCDSSYLWLGHKVMASHHLIARDGFRIVAGSYGHFAGDIIRVSPNELIFATPEAAKDIYTRCSPEADRQIRFIKDPSFYTQSEGSPTLVTETDPSAHRTVRKAVDKGFGVTCINEYAGIVQNITKHLVRQLRDRSRDDPHGVDVKAWSARVTFDVITEVTFGKSFETVAQGRHTVWLSLLTDNIAAAAVGVTIRRQPHVVKALLRFLFSKLSKKAKARALYLESCRQMSKDRLGHPPGNSDLFSYLLMAYPPPGDSKEYSDEYLSFLEGQAASLVSGGTETSSTLMTSLIYNLLMHPDKLARLQEEVRRMFPKAEDINVDSVKQAFYLQAVIEEGLRIFPPVAIGLPRVCLGTTIAGVYVPKGTIVQSPGILMARHERYFARAKEFLPERWLPPGHLHYDKQFAHDRKEASRPFSLGPRQCIGTSLAYTEWRLVLVELVWRFDWELIGERVDLMKTSKLTLLWEMPPARVRFIDRKDLPG</sequence>
<accession>A0ABR1Q909</accession>
<keyword evidence="9" id="KW-0812">Transmembrane</keyword>
<comment type="caution">
    <text evidence="10">The sequence shown here is derived from an EMBL/GenBank/DDBJ whole genome shotgun (WGS) entry which is preliminary data.</text>
</comment>
<dbReference type="Pfam" id="PF00067">
    <property type="entry name" value="p450"/>
    <property type="match status" value="2"/>
</dbReference>
<evidence type="ECO:0000256" key="7">
    <source>
        <dbReference type="ARBA" id="ARBA00023004"/>
    </source>
</evidence>
<evidence type="ECO:0000256" key="3">
    <source>
        <dbReference type="ARBA" id="ARBA00010617"/>
    </source>
</evidence>
<dbReference type="InterPro" id="IPR002401">
    <property type="entry name" value="Cyt_P450_E_grp-I"/>
</dbReference>
<keyword evidence="6" id="KW-0560">Oxidoreductase</keyword>
<dbReference type="RefSeq" id="XP_066698531.1">
    <property type="nucleotide sequence ID" value="XM_066846133.1"/>
</dbReference>
<dbReference type="InterPro" id="IPR050121">
    <property type="entry name" value="Cytochrome_P450_monoxygenase"/>
</dbReference>
<keyword evidence="11" id="KW-1185">Reference proteome</keyword>
<dbReference type="InterPro" id="IPR017972">
    <property type="entry name" value="Cyt_P450_CS"/>
</dbReference>
<dbReference type="PROSITE" id="PS00086">
    <property type="entry name" value="CYTOCHROME_P450"/>
    <property type="match status" value="1"/>
</dbReference>
<evidence type="ECO:0000256" key="1">
    <source>
        <dbReference type="ARBA" id="ARBA00001971"/>
    </source>
</evidence>
<dbReference type="Gene3D" id="1.10.630.10">
    <property type="entry name" value="Cytochrome P450"/>
    <property type="match status" value="2"/>
</dbReference>
<keyword evidence="4" id="KW-0349">Heme</keyword>
<dbReference type="Proteomes" id="UP001391051">
    <property type="component" value="Unassembled WGS sequence"/>
</dbReference>
<proteinExistence type="inferred from homology"/>
<evidence type="ECO:0000256" key="8">
    <source>
        <dbReference type="ARBA" id="ARBA00023033"/>
    </source>
</evidence>
<organism evidence="10 11">
    <name type="scientific">Apiospora aurea</name>
    <dbReference type="NCBI Taxonomy" id="335848"/>
    <lineage>
        <taxon>Eukaryota</taxon>
        <taxon>Fungi</taxon>
        <taxon>Dikarya</taxon>
        <taxon>Ascomycota</taxon>
        <taxon>Pezizomycotina</taxon>
        <taxon>Sordariomycetes</taxon>
        <taxon>Xylariomycetidae</taxon>
        <taxon>Amphisphaeriales</taxon>
        <taxon>Apiosporaceae</taxon>
        <taxon>Apiospora</taxon>
    </lineage>
</organism>
<dbReference type="PRINTS" id="PR00463">
    <property type="entry name" value="EP450I"/>
</dbReference>
<dbReference type="EMBL" id="JAQQWE010000006">
    <property type="protein sequence ID" value="KAK7949025.1"/>
    <property type="molecule type" value="Genomic_DNA"/>
</dbReference>
<evidence type="ECO:0008006" key="12">
    <source>
        <dbReference type="Google" id="ProtNLM"/>
    </source>
</evidence>
<dbReference type="SUPFAM" id="SSF48264">
    <property type="entry name" value="Cytochrome P450"/>
    <property type="match status" value="2"/>
</dbReference>
<feature type="transmembrane region" description="Helical" evidence="9">
    <location>
        <begin position="21"/>
        <end position="42"/>
    </location>
</feature>
<evidence type="ECO:0000256" key="9">
    <source>
        <dbReference type="SAM" id="Phobius"/>
    </source>
</evidence>
<reference evidence="10 11" key="1">
    <citation type="submission" date="2023-01" db="EMBL/GenBank/DDBJ databases">
        <title>Analysis of 21 Apiospora genomes using comparative genomics revels a genus with tremendous synthesis potential of carbohydrate active enzymes and secondary metabolites.</title>
        <authorList>
            <person name="Sorensen T."/>
        </authorList>
    </citation>
    <scope>NUCLEOTIDE SEQUENCE [LARGE SCALE GENOMIC DNA]</scope>
    <source>
        <strain evidence="10 11">CBS 24483</strain>
    </source>
</reference>
<dbReference type="PRINTS" id="PR00385">
    <property type="entry name" value="P450"/>
</dbReference>
<gene>
    <name evidence="10" type="ORF">PG986_009911</name>
</gene>